<organism evidence="1 2">
    <name type="scientific">Nonomuraea cavernae</name>
    <dbReference type="NCBI Taxonomy" id="2045107"/>
    <lineage>
        <taxon>Bacteria</taxon>
        <taxon>Bacillati</taxon>
        <taxon>Actinomycetota</taxon>
        <taxon>Actinomycetes</taxon>
        <taxon>Streptosporangiales</taxon>
        <taxon>Streptosporangiaceae</taxon>
        <taxon>Nonomuraea</taxon>
    </lineage>
</organism>
<proteinExistence type="predicted"/>
<evidence type="ECO:0000313" key="2">
    <source>
        <dbReference type="Proteomes" id="UP000646523"/>
    </source>
</evidence>
<protein>
    <submittedName>
        <fullName evidence="1">Uncharacterized protein</fullName>
    </submittedName>
</protein>
<reference evidence="1" key="1">
    <citation type="journal article" date="2014" name="Int. J. Syst. Evol. Microbiol.">
        <title>Complete genome sequence of Corynebacterium casei LMG S-19264T (=DSM 44701T), isolated from a smear-ripened cheese.</title>
        <authorList>
            <consortium name="US DOE Joint Genome Institute (JGI-PGF)"/>
            <person name="Walter F."/>
            <person name="Albersmeier A."/>
            <person name="Kalinowski J."/>
            <person name="Ruckert C."/>
        </authorList>
    </citation>
    <scope>NUCLEOTIDE SEQUENCE</scope>
    <source>
        <strain evidence="1">CGMCC 4.7368</strain>
    </source>
</reference>
<evidence type="ECO:0000313" key="1">
    <source>
        <dbReference type="EMBL" id="GGO76915.1"/>
    </source>
</evidence>
<keyword evidence="2" id="KW-1185">Reference proteome</keyword>
<gene>
    <name evidence="1" type="ORF">GCM10012289_55340</name>
</gene>
<name>A0A917Z9V5_9ACTN</name>
<reference evidence="1" key="2">
    <citation type="submission" date="2020-09" db="EMBL/GenBank/DDBJ databases">
        <authorList>
            <person name="Sun Q."/>
            <person name="Zhou Y."/>
        </authorList>
    </citation>
    <scope>NUCLEOTIDE SEQUENCE</scope>
    <source>
        <strain evidence="1">CGMCC 4.7368</strain>
    </source>
</reference>
<dbReference type="AlphaFoldDB" id="A0A917Z9V5"/>
<dbReference type="EMBL" id="BMNH01000021">
    <property type="protein sequence ID" value="GGO76915.1"/>
    <property type="molecule type" value="Genomic_DNA"/>
</dbReference>
<dbReference type="Proteomes" id="UP000646523">
    <property type="component" value="Unassembled WGS sequence"/>
</dbReference>
<comment type="caution">
    <text evidence="1">The sequence shown here is derived from an EMBL/GenBank/DDBJ whole genome shotgun (WGS) entry which is preliminary data.</text>
</comment>
<sequence length="59" mass="6082">MVLAKAVHEYSSSRAVMFEAPAGSPATVNPTTAMRSPLGFPSHSEGQVAKVVLALLSPS</sequence>
<accession>A0A917Z9V5</accession>